<feature type="compositionally biased region" description="Polar residues" evidence="1">
    <location>
        <begin position="245"/>
        <end position="261"/>
    </location>
</feature>
<dbReference type="InterPro" id="IPR046700">
    <property type="entry name" value="DUF6570"/>
</dbReference>
<dbReference type="EMBL" id="JAHWGI010001267">
    <property type="protein sequence ID" value="KAK3926549.1"/>
    <property type="molecule type" value="Genomic_DNA"/>
</dbReference>
<proteinExistence type="predicted"/>
<sequence length="964" mass="109587">MRILQGNIHQGDKILFPIYNGVQCCATSVVACGYGMVYSPDLWTAKDIDACIHVGTDLHSKSKPSQETYLYPHEVDERIKLPNGIVLTLIVNREAEFIGPIHETSRFGILTCSNYSFGMILSKNKYWIFDSHAKNERGEPDNKGKAILIKFNTINEIVLYYRTIFNITASYSITVIQFKTCASHSMVHPVNQSKKRKCEVTDFALSQHLANSFNLPAENAPPFEKQSYGLLKSTEHALSQPLGDSLNQPAEITVSSPQGGSTYRPEKNIKQTKRKQACGSLQFDKHVSNQPLGDSMNQPAETVSSPKGGITHRPEKNIKQTKKKQACGSLKFDKHASNQPLGDSMNQPAENVSSPKGGITYRPEKNMKRTKNKQPLGDSSNQPAEKKNKPSSCNKPLLMTNVRMQKQKQKQKLITNITKSHKQTSKNSEIQTTAQLTFKHVQYFNDIREGPTYICSCCGHINFKNYISLLKEYSESSLFKLSNVCIYNSKQNDKYIVCGTCKRYLLSMKVPNNALVNGVAFPELPDVLQGLTQLEERLLAVRQPFMKIVELSKYAGPQYGLQGSCVNVPTELNDTVNVLPRNLSESETIIVKLQRRMEDKIPYIYEVIRPHKVYQAAEYLTKTEVYIKHNITLDPQWLENTNKQCDIINIQNYDDNVSPEIAGEKNYEILLKESDKEINELDETSTLQTSNSKNGKDNILYDILCDSDSDDASSSNESVDSNTHMQEQESMIIPENIPDHLTQNTGIKMAPGEGKVPISFLKDEDVDVLTYPTIYGGKPRQFKYSLKDAEMRKFELKSFDRRAANNIPKLFMTFCKSRLQRLVNRISIALRKKKSKRDCPMFNPDEPSSIAECEKFIDEFMTCKKDDSLGDLINRQYHKHSFTCKRGKQKCRFNYPLVPMRNTKILFPLDDIETNEKKDLQTLFKKIKVDMEKIAKVNEDCSFAVLPDWARNRHLGYFKCHVGG</sequence>
<protein>
    <submittedName>
        <fullName evidence="3">Secretory phospholipase A2 receptor</fullName>
    </submittedName>
</protein>
<keyword evidence="4" id="KW-1185">Reference proteome</keyword>
<dbReference type="Gene3D" id="3.90.70.120">
    <property type="match status" value="1"/>
</dbReference>
<accession>A0AAE1HSD1</accession>
<comment type="caution">
    <text evidence="3">The sequence shown here is derived from an EMBL/GenBank/DDBJ whole genome shotgun (WGS) entry which is preliminary data.</text>
</comment>
<dbReference type="Pfam" id="PF20209">
    <property type="entry name" value="DUF6570"/>
    <property type="match status" value="1"/>
</dbReference>
<organism evidence="3 4">
    <name type="scientific">Frankliniella fusca</name>
    <dbReference type="NCBI Taxonomy" id="407009"/>
    <lineage>
        <taxon>Eukaryota</taxon>
        <taxon>Metazoa</taxon>
        <taxon>Ecdysozoa</taxon>
        <taxon>Arthropoda</taxon>
        <taxon>Hexapoda</taxon>
        <taxon>Insecta</taxon>
        <taxon>Pterygota</taxon>
        <taxon>Neoptera</taxon>
        <taxon>Paraneoptera</taxon>
        <taxon>Thysanoptera</taxon>
        <taxon>Terebrantia</taxon>
        <taxon>Thripoidea</taxon>
        <taxon>Thripidae</taxon>
        <taxon>Frankliniella</taxon>
    </lineage>
</organism>
<name>A0AAE1HSD1_9NEOP</name>
<dbReference type="InterPro" id="IPR038765">
    <property type="entry name" value="Papain-like_cys_pep_sf"/>
</dbReference>
<gene>
    <name evidence="3" type="ORF">KUF71_014885</name>
</gene>
<evidence type="ECO:0000259" key="2">
    <source>
        <dbReference type="Pfam" id="PF20209"/>
    </source>
</evidence>
<evidence type="ECO:0000256" key="1">
    <source>
        <dbReference type="SAM" id="MobiDB-lite"/>
    </source>
</evidence>
<feature type="compositionally biased region" description="Polar residues" evidence="1">
    <location>
        <begin position="337"/>
        <end position="354"/>
    </location>
</feature>
<evidence type="ECO:0000313" key="3">
    <source>
        <dbReference type="EMBL" id="KAK3926549.1"/>
    </source>
</evidence>
<dbReference type="PROSITE" id="PS51257">
    <property type="entry name" value="PROKAR_LIPOPROTEIN"/>
    <property type="match status" value="1"/>
</dbReference>
<feature type="compositionally biased region" description="Polar residues" evidence="1">
    <location>
        <begin position="288"/>
        <end position="305"/>
    </location>
</feature>
<dbReference type="Proteomes" id="UP001219518">
    <property type="component" value="Unassembled WGS sequence"/>
</dbReference>
<feature type="region of interest" description="Disordered" evidence="1">
    <location>
        <begin position="240"/>
        <end position="397"/>
    </location>
</feature>
<reference evidence="3" key="2">
    <citation type="journal article" date="2023" name="BMC Genomics">
        <title>Pest status, molecular evolution, and epigenetic factors derived from the genome assembly of Frankliniella fusca, a thysanopteran phytovirus vector.</title>
        <authorList>
            <person name="Catto M.A."/>
            <person name="Labadie P.E."/>
            <person name="Jacobson A.L."/>
            <person name="Kennedy G.G."/>
            <person name="Srinivasan R."/>
            <person name="Hunt B.G."/>
        </authorList>
    </citation>
    <scope>NUCLEOTIDE SEQUENCE</scope>
    <source>
        <strain evidence="3">PL_HMW_Pooled</strain>
    </source>
</reference>
<feature type="domain" description="DUF6570" evidence="2">
    <location>
        <begin position="509"/>
        <end position="638"/>
    </location>
</feature>
<keyword evidence="3" id="KW-0675">Receptor</keyword>
<reference evidence="3" key="1">
    <citation type="submission" date="2021-07" db="EMBL/GenBank/DDBJ databases">
        <authorList>
            <person name="Catto M.A."/>
            <person name="Jacobson A."/>
            <person name="Kennedy G."/>
            <person name="Labadie P."/>
            <person name="Hunt B.G."/>
            <person name="Srinivasan R."/>
        </authorList>
    </citation>
    <scope>NUCLEOTIDE SEQUENCE</scope>
    <source>
        <strain evidence="3">PL_HMW_Pooled</strain>
        <tissue evidence="3">Head</tissue>
    </source>
</reference>
<dbReference type="SUPFAM" id="SSF54001">
    <property type="entry name" value="Cysteine proteinases"/>
    <property type="match status" value="1"/>
</dbReference>
<evidence type="ECO:0000313" key="4">
    <source>
        <dbReference type="Proteomes" id="UP001219518"/>
    </source>
</evidence>
<dbReference type="AlphaFoldDB" id="A0AAE1HSD1"/>